<evidence type="ECO:0000313" key="2">
    <source>
        <dbReference type="EMBL" id="KIP01703.1"/>
    </source>
</evidence>
<dbReference type="AlphaFoldDB" id="A0A0C3PA94"/>
<gene>
    <name evidence="2" type="ORF">PHLGIDRAFT_337559</name>
</gene>
<protein>
    <submittedName>
        <fullName evidence="2">Uncharacterized protein</fullName>
    </submittedName>
</protein>
<keyword evidence="3" id="KW-1185">Reference proteome</keyword>
<feature type="region of interest" description="Disordered" evidence="1">
    <location>
        <begin position="41"/>
        <end position="65"/>
    </location>
</feature>
<name>A0A0C3PA94_PHLG1</name>
<evidence type="ECO:0000313" key="3">
    <source>
        <dbReference type="Proteomes" id="UP000053257"/>
    </source>
</evidence>
<proteinExistence type="predicted"/>
<reference evidence="2 3" key="1">
    <citation type="journal article" date="2014" name="PLoS Genet.">
        <title>Analysis of the Phlebiopsis gigantea genome, transcriptome and secretome provides insight into its pioneer colonization strategies of wood.</title>
        <authorList>
            <person name="Hori C."/>
            <person name="Ishida T."/>
            <person name="Igarashi K."/>
            <person name="Samejima M."/>
            <person name="Suzuki H."/>
            <person name="Master E."/>
            <person name="Ferreira P."/>
            <person name="Ruiz-Duenas F.J."/>
            <person name="Held B."/>
            <person name="Canessa P."/>
            <person name="Larrondo L.F."/>
            <person name="Schmoll M."/>
            <person name="Druzhinina I.S."/>
            <person name="Kubicek C.P."/>
            <person name="Gaskell J.A."/>
            <person name="Kersten P."/>
            <person name="St John F."/>
            <person name="Glasner J."/>
            <person name="Sabat G."/>
            <person name="Splinter BonDurant S."/>
            <person name="Syed K."/>
            <person name="Yadav J."/>
            <person name="Mgbeahuruike A.C."/>
            <person name="Kovalchuk A."/>
            <person name="Asiegbu F.O."/>
            <person name="Lackner G."/>
            <person name="Hoffmeister D."/>
            <person name="Rencoret J."/>
            <person name="Gutierrez A."/>
            <person name="Sun H."/>
            <person name="Lindquist E."/>
            <person name="Barry K."/>
            <person name="Riley R."/>
            <person name="Grigoriev I.V."/>
            <person name="Henrissat B."/>
            <person name="Kues U."/>
            <person name="Berka R.M."/>
            <person name="Martinez A.T."/>
            <person name="Covert S.F."/>
            <person name="Blanchette R.A."/>
            <person name="Cullen D."/>
        </authorList>
    </citation>
    <scope>NUCLEOTIDE SEQUENCE [LARGE SCALE GENOMIC DNA]</scope>
    <source>
        <strain evidence="2 3">11061_1 CR5-6</strain>
    </source>
</reference>
<feature type="region of interest" description="Disordered" evidence="1">
    <location>
        <begin position="1"/>
        <end position="20"/>
    </location>
</feature>
<evidence type="ECO:0000256" key="1">
    <source>
        <dbReference type="SAM" id="MobiDB-lite"/>
    </source>
</evidence>
<dbReference type="EMBL" id="KN840745">
    <property type="protein sequence ID" value="KIP01703.1"/>
    <property type="molecule type" value="Genomic_DNA"/>
</dbReference>
<organism evidence="2 3">
    <name type="scientific">Phlebiopsis gigantea (strain 11061_1 CR5-6)</name>
    <name type="common">White-rot fungus</name>
    <name type="synonym">Peniophora gigantea</name>
    <dbReference type="NCBI Taxonomy" id="745531"/>
    <lineage>
        <taxon>Eukaryota</taxon>
        <taxon>Fungi</taxon>
        <taxon>Dikarya</taxon>
        <taxon>Basidiomycota</taxon>
        <taxon>Agaricomycotina</taxon>
        <taxon>Agaricomycetes</taxon>
        <taxon>Polyporales</taxon>
        <taxon>Phanerochaetaceae</taxon>
        <taxon>Phlebiopsis</taxon>
    </lineage>
</organism>
<accession>A0A0C3PA94</accession>
<sequence>MSRLPPGAMHSIVPAKERQHSCTTQKYTWTSCTTRLCARLRSPAPGGHDRRSGADRAIQSRAAGG</sequence>
<dbReference type="HOGENOM" id="CLU_2850460_0_0_1"/>
<dbReference type="Proteomes" id="UP000053257">
    <property type="component" value="Unassembled WGS sequence"/>
</dbReference>